<gene>
    <name evidence="2" type="ORF">FCI23_20420</name>
</gene>
<dbReference type="OrthoDB" id="9787701at2"/>
<dbReference type="SUPFAM" id="SSF56219">
    <property type="entry name" value="DNase I-like"/>
    <property type="match status" value="1"/>
</dbReference>
<comment type="caution">
    <text evidence="2">The sequence shown here is derived from an EMBL/GenBank/DDBJ whole genome shotgun (WGS) entry which is preliminary data.</text>
</comment>
<name>A0A4U0SNN6_9ACTN</name>
<dbReference type="InterPro" id="IPR036691">
    <property type="entry name" value="Endo/exonu/phosph_ase_sf"/>
</dbReference>
<reference evidence="2 3" key="1">
    <citation type="submission" date="2019-04" db="EMBL/GenBank/DDBJ databases">
        <title>Streptomyces oryziradicis sp. nov., a novel actinomycete isolated from rhizosphere soil of rice (Oryza sativa L.).</title>
        <authorList>
            <person name="Li C."/>
        </authorList>
    </citation>
    <scope>NUCLEOTIDE SEQUENCE [LARGE SCALE GENOMIC DNA]</scope>
    <source>
        <strain evidence="2 3">NEAU-C40</strain>
    </source>
</reference>
<protein>
    <recommendedName>
        <fullName evidence="4">Endonuclease/exonuclease/phosphatase domain-containing protein</fullName>
    </recommendedName>
</protein>
<dbReference type="AlphaFoldDB" id="A0A4U0SNN6"/>
<evidence type="ECO:0000313" key="2">
    <source>
        <dbReference type="EMBL" id="TKA09771.1"/>
    </source>
</evidence>
<dbReference type="RefSeq" id="WP_136725374.1">
    <property type="nucleotide sequence ID" value="NZ_SUMC01000019.1"/>
</dbReference>
<dbReference type="EMBL" id="SUMC01000019">
    <property type="protein sequence ID" value="TKA09771.1"/>
    <property type="molecule type" value="Genomic_DNA"/>
</dbReference>
<dbReference type="Proteomes" id="UP000305778">
    <property type="component" value="Unassembled WGS sequence"/>
</dbReference>
<organism evidence="2 3">
    <name type="scientific">Actinacidiphila oryziradicis</name>
    <dbReference type="NCBI Taxonomy" id="2571141"/>
    <lineage>
        <taxon>Bacteria</taxon>
        <taxon>Bacillati</taxon>
        <taxon>Actinomycetota</taxon>
        <taxon>Actinomycetes</taxon>
        <taxon>Kitasatosporales</taxon>
        <taxon>Streptomycetaceae</taxon>
        <taxon>Actinacidiphila</taxon>
    </lineage>
</organism>
<accession>A0A4U0SNN6</accession>
<proteinExistence type="predicted"/>
<evidence type="ECO:0000256" key="1">
    <source>
        <dbReference type="SAM" id="MobiDB-lite"/>
    </source>
</evidence>
<feature type="region of interest" description="Disordered" evidence="1">
    <location>
        <begin position="59"/>
        <end position="92"/>
    </location>
</feature>
<sequence>MRVATLDIWSRSGPRPDRLRPVRSELQRLAPDVIGLQECVRYLVLEPQESALRLDRRLVKGRERRPVRSRSPRPTTTHASGKNRMSAWTVSS</sequence>
<evidence type="ECO:0000313" key="3">
    <source>
        <dbReference type="Proteomes" id="UP000305778"/>
    </source>
</evidence>
<keyword evidence="3" id="KW-1185">Reference proteome</keyword>
<evidence type="ECO:0008006" key="4">
    <source>
        <dbReference type="Google" id="ProtNLM"/>
    </source>
</evidence>